<reference evidence="4" key="1">
    <citation type="submission" date="2016-10" db="EMBL/GenBank/DDBJ databases">
        <authorList>
            <person name="Varghese N."/>
            <person name="Submissions S."/>
        </authorList>
    </citation>
    <scope>NUCLEOTIDE SEQUENCE [LARGE SCALE GENOMIC DNA]</scope>
    <source>
        <strain evidence="4">CGMCC 1.3431</strain>
    </source>
</reference>
<dbReference type="Pfam" id="PF02321">
    <property type="entry name" value="OEP"/>
    <property type="match status" value="1"/>
</dbReference>
<dbReference type="STRING" id="260084.SAMN02927928_2127"/>
<dbReference type="InterPro" id="IPR003423">
    <property type="entry name" value="OMP_efflux"/>
</dbReference>
<keyword evidence="4" id="KW-1185">Reference proteome</keyword>
<protein>
    <submittedName>
        <fullName evidence="3">CRISPR system Cascade subunit CasA</fullName>
    </submittedName>
</protein>
<dbReference type="GO" id="GO:0015562">
    <property type="term" value="F:efflux transmembrane transporter activity"/>
    <property type="evidence" value="ECO:0007669"/>
    <property type="project" value="InterPro"/>
</dbReference>
<feature type="chain" id="PRO_5011648615" evidence="2">
    <location>
        <begin position="22"/>
        <end position="449"/>
    </location>
</feature>
<dbReference type="PANTHER" id="PTHR30203:SF24">
    <property type="entry name" value="BLR4935 PROTEIN"/>
    <property type="match status" value="1"/>
</dbReference>
<dbReference type="AlphaFoldDB" id="A0A1G4RTZ6"/>
<dbReference type="EMBL" id="FMTS01000003">
    <property type="protein sequence ID" value="SCW60258.1"/>
    <property type="molecule type" value="Genomic_DNA"/>
</dbReference>
<comment type="similarity">
    <text evidence="1">Belongs to the outer membrane factor (OMF) (TC 1.B.17) family.</text>
</comment>
<dbReference type="InterPro" id="IPR010131">
    <property type="entry name" value="MdtP/NodT-like"/>
</dbReference>
<dbReference type="Proteomes" id="UP000199150">
    <property type="component" value="Unassembled WGS sequence"/>
</dbReference>
<sequence length="449" mass="47621">MLRSRAPYLKITLLGTMTMLAACARYAPAPLTVTDLGKPTVQAADLPGDADAHALLHIALAHDPAVAAARATLTAALSSQKAARNLPPLSLTLTTEYSRDSDPQKPWLYGGAVGIPLDVGSKRATRVTGADLAVIRARYALAEAVWGVRQNLHQTLNDLSLAQQDIDLNQTLLDQRLSYQSVMQARVTHGEDAQGLAAQAALDVSAARQGLAQAETRKIQAIAALARALSTDPATAANLPVRADDPDAPTGAQLASMTDRALYCRADVLTAVVDYDIAENDLRTAIAAQYADINIQPGYTWERGAVKLPLSLSLTLPPLDGNRAAITAAQNTRLAAGKTLEDRVRTTRATVLQAATTYATDVTTARTIADHDLPLSRDMADRAGRLATAGETDQSEALLARINATQAALNLLQARRTAATDRLTLEDALHQSFDAADTQILTDAVKVQP</sequence>
<proteinExistence type="inferred from homology"/>
<organism evidence="3 4">
    <name type="scientific">Asticcacaulis taihuensis</name>
    <dbReference type="NCBI Taxonomy" id="260084"/>
    <lineage>
        <taxon>Bacteria</taxon>
        <taxon>Pseudomonadati</taxon>
        <taxon>Pseudomonadota</taxon>
        <taxon>Alphaproteobacteria</taxon>
        <taxon>Caulobacterales</taxon>
        <taxon>Caulobacteraceae</taxon>
        <taxon>Asticcacaulis</taxon>
    </lineage>
</organism>
<feature type="signal peptide" evidence="2">
    <location>
        <begin position="1"/>
        <end position="21"/>
    </location>
</feature>
<dbReference type="PANTHER" id="PTHR30203">
    <property type="entry name" value="OUTER MEMBRANE CATION EFFLUX PROTEIN"/>
    <property type="match status" value="1"/>
</dbReference>
<accession>A0A1G4RTZ6</accession>
<dbReference type="PROSITE" id="PS51257">
    <property type="entry name" value="PROKAR_LIPOPROTEIN"/>
    <property type="match status" value="1"/>
</dbReference>
<evidence type="ECO:0000256" key="1">
    <source>
        <dbReference type="ARBA" id="ARBA00007613"/>
    </source>
</evidence>
<evidence type="ECO:0000313" key="3">
    <source>
        <dbReference type="EMBL" id="SCW60258.1"/>
    </source>
</evidence>
<evidence type="ECO:0000313" key="4">
    <source>
        <dbReference type="Proteomes" id="UP000199150"/>
    </source>
</evidence>
<evidence type="ECO:0000256" key="2">
    <source>
        <dbReference type="SAM" id="SignalP"/>
    </source>
</evidence>
<dbReference type="Gene3D" id="1.20.1600.10">
    <property type="entry name" value="Outer membrane efflux proteins (OEP)"/>
    <property type="match status" value="1"/>
</dbReference>
<dbReference type="SUPFAM" id="SSF56954">
    <property type="entry name" value="Outer membrane efflux proteins (OEP)"/>
    <property type="match status" value="1"/>
</dbReference>
<keyword evidence="2" id="KW-0732">Signal</keyword>
<gene>
    <name evidence="3" type="ORF">SAMN02927928_2127</name>
</gene>
<name>A0A1G4RTZ6_9CAUL</name>